<reference evidence="2" key="1">
    <citation type="submission" date="2022-03" db="EMBL/GenBank/DDBJ databases">
        <title>De novo assembled genomes of Belliella spp. (Cyclobacteriaceae) strains.</title>
        <authorList>
            <person name="Szabo A."/>
            <person name="Korponai K."/>
            <person name="Felfoldi T."/>
        </authorList>
    </citation>
    <scope>NUCLEOTIDE SEQUENCE</scope>
    <source>
        <strain evidence="2">DSM 111904</strain>
    </source>
</reference>
<evidence type="ECO:0000313" key="2">
    <source>
        <dbReference type="EMBL" id="MCH7410749.1"/>
    </source>
</evidence>
<keyword evidence="2" id="KW-0067">ATP-binding</keyword>
<dbReference type="Proteomes" id="UP001165489">
    <property type="component" value="Unassembled WGS sequence"/>
</dbReference>
<evidence type="ECO:0000313" key="3">
    <source>
        <dbReference type="Proteomes" id="UP001165489"/>
    </source>
</evidence>
<name>A0ABS9V317_9BACT</name>
<dbReference type="Gene3D" id="2.130.10.10">
    <property type="entry name" value="YVTN repeat-like/Quinoprotein amine dehydrogenase"/>
    <property type="match status" value="1"/>
</dbReference>
<organism evidence="2 3">
    <name type="scientific">Belliella filtrata</name>
    <dbReference type="NCBI Taxonomy" id="2923435"/>
    <lineage>
        <taxon>Bacteria</taxon>
        <taxon>Pseudomonadati</taxon>
        <taxon>Bacteroidota</taxon>
        <taxon>Cytophagia</taxon>
        <taxon>Cytophagales</taxon>
        <taxon>Cyclobacteriaceae</taxon>
        <taxon>Belliella</taxon>
    </lineage>
</organism>
<evidence type="ECO:0000256" key="1">
    <source>
        <dbReference type="SAM" id="SignalP"/>
    </source>
</evidence>
<dbReference type="RefSeq" id="WP_241349111.1">
    <property type="nucleotide sequence ID" value="NZ_JAKZGP010000046.1"/>
</dbReference>
<dbReference type="EMBL" id="JAKZGP010000046">
    <property type="protein sequence ID" value="MCH7410749.1"/>
    <property type="molecule type" value="Genomic_DNA"/>
</dbReference>
<accession>A0ABS9V317</accession>
<feature type="signal peptide" evidence="1">
    <location>
        <begin position="1"/>
        <end position="19"/>
    </location>
</feature>
<sequence length="294" mass="32896">MKKNAITYLSLFALMTFWACSGGSVETVKEDTNENELEEISPSLTLLWKTDDVLTTNESTLYDEKSGKIYVSNIDGSPNEKDGKGFISIIDKEGNVVEKDWITGIDAPKGMGISNGKLYVTNIDEIVEIDIEEAKILNRHKVEGAKFLNDIDVHNDKIYFSDMENGKIHYLLNGEIFDFATGQANINGLRVSPDGTLYGLDGKGLKKYDEDGEFEMINDVVTGGDGLIIIDDHTFIASRWQGEIYLIRDGKETLILDTKSEESNTADIDYIPEENILLVPTFFKNKVVAYQLSY</sequence>
<feature type="chain" id="PRO_5047410322" evidence="1">
    <location>
        <begin position="20"/>
        <end position="294"/>
    </location>
</feature>
<dbReference type="SUPFAM" id="SSF63829">
    <property type="entry name" value="Calcium-dependent phosphotriesterase"/>
    <property type="match status" value="1"/>
</dbReference>
<keyword evidence="1" id="KW-0732">Signal</keyword>
<gene>
    <name evidence="2" type="ORF">MM239_15180</name>
</gene>
<keyword evidence="3" id="KW-1185">Reference proteome</keyword>
<proteinExistence type="predicted"/>
<dbReference type="GO" id="GO:0005524">
    <property type="term" value="F:ATP binding"/>
    <property type="evidence" value="ECO:0007669"/>
    <property type="project" value="UniProtKB-KW"/>
</dbReference>
<dbReference type="InterPro" id="IPR015943">
    <property type="entry name" value="WD40/YVTN_repeat-like_dom_sf"/>
</dbReference>
<protein>
    <submittedName>
        <fullName evidence="2">ATP-binding protein</fullName>
    </submittedName>
</protein>
<keyword evidence="2" id="KW-0547">Nucleotide-binding</keyword>
<comment type="caution">
    <text evidence="2">The sequence shown here is derived from an EMBL/GenBank/DDBJ whole genome shotgun (WGS) entry which is preliminary data.</text>
</comment>